<comment type="caution">
    <text evidence="4">Lacks conserved residue(s) required for the propagation of feature annotation.</text>
</comment>
<evidence type="ECO:0000256" key="2">
    <source>
        <dbReference type="ARBA" id="ARBA00022737"/>
    </source>
</evidence>
<evidence type="ECO:0000313" key="8">
    <source>
        <dbReference type="Proteomes" id="UP000664859"/>
    </source>
</evidence>
<keyword evidence="3 4" id="KW-1015">Disulfide bond</keyword>
<name>A0A835YLR6_9STRA</name>
<feature type="domain" description="EGF-like" evidence="6">
    <location>
        <begin position="99"/>
        <end position="133"/>
    </location>
</feature>
<dbReference type="PANTHER" id="PTHR11219:SF69">
    <property type="entry name" value="TENEURIN-A"/>
    <property type="match status" value="1"/>
</dbReference>
<feature type="disulfide bond" evidence="4">
    <location>
        <begin position="21"/>
        <end position="31"/>
    </location>
</feature>
<dbReference type="OrthoDB" id="442731at2759"/>
<evidence type="ECO:0000256" key="1">
    <source>
        <dbReference type="ARBA" id="ARBA00022536"/>
    </source>
</evidence>
<organism evidence="7 8">
    <name type="scientific">Tribonema minus</name>
    <dbReference type="NCBI Taxonomy" id="303371"/>
    <lineage>
        <taxon>Eukaryota</taxon>
        <taxon>Sar</taxon>
        <taxon>Stramenopiles</taxon>
        <taxon>Ochrophyta</taxon>
        <taxon>PX clade</taxon>
        <taxon>Xanthophyceae</taxon>
        <taxon>Tribonematales</taxon>
        <taxon>Tribonemataceae</taxon>
        <taxon>Tribonema</taxon>
    </lineage>
</organism>
<feature type="signal peptide" evidence="5">
    <location>
        <begin position="1"/>
        <end position="19"/>
    </location>
</feature>
<protein>
    <recommendedName>
        <fullName evidence="6">EGF-like domain-containing protein</fullName>
    </recommendedName>
</protein>
<evidence type="ECO:0000259" key="6">
    <source>
        <dbReference type="PROSITE" id="PS50026"/>
    </source>
</evidence>
<dbReference type="Gene3D" id="2.10.25.10">
    <property type="entry name" value="Laminin"/>
    <property type="match status" value="2"/>
</dbReference>
<evidence type="ECO:0000313" key="7">
    <source>
        <dbReference type="EMBL" id="KAG5177826.1"/>
    </source>
</evidence>
<dbReference type="PROSITE" id="PS01186">
    <property type="entry name" value="EGF_2"/>
    <property type="match status" value="2"/>
</dbReference>
<evidence type="ECO:0000256" key="4">
    <source>
        <dbReference type="PROSITE-ProRule" id="PRU00076"/>
    </source>
</evidence>
<dbReference type="AlphaFoldDB" id="A0A835YLR6"/>
<feature type="disulfide bond" evidence="4">
    <location>
        <begin position="123"/>
        <end position="132"/>
    </location>
</feature>
<evidence type="ECO:0000256" key="5">
    <source>
        <dbReference type="SAM" id="SignalP"/>
    </source>
</evidence>
<keyword evidence="5" id="KW-0732">Signal</keyword>
<dbReference type="InterPro" id="IPR051216">
    <property type="entry name" value="Teneurin"/>
</dbReference>
<keyword evidence="1 4" id="KW-0245">EGF-like domain</keyword>
<dbReference type="PROSITE" id="PS00022">
    <property type="entry name" value="EGF_1"/>
    <property type="match status" value="2"/>
</dbReference>
<dbReference type="PANTHER" id="PTHR11219">
    <property type="entry name" value="TENEURIN AND N-ACETYLGLUCOSAMINE-1-PHOSPHODIESTER ALPHA-N-ACETYLGLUCOSAMINIDASE"/>
    <property type="match status" value="1"/>
</dbReference>
<dbReference type="SMART" id="SM00181">
    <property type="entry name" value="EGF"/>
    <property type="match status" value="3"/>
</dbReference>
<feature type="domain" description="EGF-like" evidence="6">
    <location>
        <begin position="17"/>
        <end position="49"/>
    </location>
</feature>
<proteinExistence type="predicted"/>
<dbReference type="Gene3D" id="2.60.120.260">
    <property type="entry name" value="Galactose-binding domain-like"/>
    <property type="match status" value="1"/>
</dbReference>
<dbReference type="InterPro" id="IPR013111">
    <property type="entry name" value="EGF_extracell"/>
</dbReference>
<dbReference type="PROSITE" id="PS50026">
    <property type="entry name" value="EGF_3"/>
    <property type="match status" value="2"/>
</dbReference>
<dbReference type="InterPro" id="IPR000742">
    <property type="entry name" value="EGF"/>
</dbReference>
<evidence type="ECO:0000256" key="3">
    <source>
        <dbReference type="ARBA" id="ARBA00023157"/>
    </source>
</evidence>
<gene>
    <name evidence="7" type="ORF">JKP88DRAFT_258679</name>
</gene>
<accession>A0A835YLR6</accession>
<feature type="chain" id="PRO_5032603178" description="EGF-like domain-containing protein" evidence="5">
    <location>
        <begin position="20"/>
        <end position="245"/>
    </location>
</feature>
<sequence>MGFGVRAVVALAALAVASAECPNACSGHGTCTFFDECDCNQGYMANDCSERICPFGFAHVDGAKGDLDGDEQVTTATPVVVGSQMYPVGAVEGVDATVDDSAHAYMECSNKGICDRTTGTCKCFPAYEGYACQRASCPAVDGKMCGGHGVCRTVRELANGDYSNDYELWDADKGMACDCDPGYSGFNCSERECPIGVDPLYRDDTEIEPRYPIWTFSSCCRSAAVNAIASICRHGCGIAYFVSYY</sequence>
<reference evidence="7" key="1">
    <citation type="submission" date="2021-02" db="EMBL/GenBank/DDBJ databases">
        <title>First Annotated Genome of the Yellow-green Alga Tribonema minus.</title>
        <authorList>
            <person name="Mahan K.M."/>
        </authorList>
    </citation>
    <scope>NUCLEOTIDE SEQUENCE</scope>
    <source>
        <strain evidence="7">UTEX B ZZ1240</strain>
    </source>
</reference>
<keyword evidence="2" id="KW-0677">Repeat</keyword>
<dbReference type="Proteomes" id="UP000664859">
    <property type="component" value="Unassembled WGS sequence"/>
</dbReference>
<comment type="caution">
    <text evidence="7">The sequence shown here is derived from an EMBL/GenBank/DDBJ whole genome shotgun (WGS) entry which is preliminary data.</text>
</comment>
<dbReference type="Pfam" id="PF07974">
    <property type="entry name" value="EGF_2"/>
    <property type="match status" value="1"/>
</dbReference>
<feature type="disulfide bond" evidence="4">
    <location>
        <begin position="39"/>
        <end position="48"/>
    </location>
</feature>
<keyword evidence="8" id="KW-1185">Reference proteome</keyword>
<dbReference type="Pfam" id="PF23106">
    <property type="entry name" value="EGF_Teneurin"/>
    <property type="match status" value="1"/>
</dbReference>
<dbReference type="EMBL" id="JAFCMP010000521">
    <property type="protein sequence ID" value="KAG5177826.1"/>
    <property type="molecule type" value="Genomic_DNA"/>
</dbReference>